<dbReference type="InterPro" id="IPR002942">
    <property type="entry name" value="S4_RNA-bd"/>
</dbReference>
<dbReference type="EMBL" id="MT909785">
    <property type="protein sequence ID" value="QPM99311.1"/>
    <property type="molecule type" value="Genomic_DNA"/>
</dbReference>
<dbReference type="Pfam" id="PF01479">
    <property type="entry name" value="S4"/>
    <property type="match status" value="1"/>
</dbReference>
<dbReference type="RefSeq" id="YP_010117090.1">
    <property type="nucleotide sequence ID" value="NC_056103.1"/>
</dbReference>
<keyword evidence="5 6" id="KW-0687">Ribonucleoprotein</keyword>
<organism evidence="10">
    <name type="scientific">Pteridomonas danica</name>
    <dbReference type="NCBI Taxonomy" id="38822"/>
    <lineage>
        <taxon>Eukaryota</taxon>
        <taxon>Sar</taxon>
        <taxon>Stramenopiles</taxon>
        <taxon>Ochrophyta</taxon>
        <taxon>Dictyochophyceae</taxon>
        <taxon>Pedinellales</taxon>
        <taxon>Pteridomonas</taxon>
    </lineage>
</organism>
<dbReference type="SMART" id="SM00363">
    <property type="entry name" value="S4"/>
    <property type="match status" value="1"/>
</dbReference>
<evidence type="ECO:0000256" key="2">
    <source>
        <dbReference type="ARBA" id="ARBA00022730"/>
    </source>
</evidence>
<evidence type="ECO:0000259" key="8">
    <source>
        <dbReference type="SMART" id="SM00363"/>
    </source>
</evidence>
<dbReference type="SUPFAM" id="SSF55174">
    <property type="entry name" value="Alpha-L RNA-binding motif"/>
    <property type="match status" value="1"/>
</dbReference>
<comment type="function">
    <text evidence="6">One of the primary rRNA binding proteins, it binds directly to 16S rRNA where it nucleates assembly of the body of the 30S subunit.</text>
</comment>
<evidence type="ECO:0000313" key="10">
    <source>
        <dbReference type="EMBL" id="QPM99311.1"/>
    </source>
</evidence>
<dbReference type="PROSITE" id="PS50889">
    <property type="entry name" value="S4"/>
    <property type="match status" value="1"/>
</dbReference>
<comment type="function">
    <text evidence="6">With S5 and S12 plays an important role in translational accuracy.</text>
</comment>
<keyword evidence="3 6" id="KW-0694">RNA-binding</keyword>
<dbReference type="PANTHER" id="PTHR11831">
    <property type="entry name" value="30S 40S RIBOSOMAL PROTEIN"/>
    <property type="match status" value="1"/>
</dbReference>
<name>A0A7T1C534_9STRA</name>
<dbReference type="GO" id="GO:0003735">
    <property type="term" value="F:structural constituent of ribosome"/>
    <property type="evidence" value="ECO:0007669"/>
    <property type="project" value="InterPro"/>
</dbReference>
<evidence type="ECO:0000256" key="4">
    <source>
        <dbReference type="ARBA" id="ARBA00022980"/>
    </source>
</evidence>
<keyword evidence="4 6" id="KW-0689">Ribosomal protein</keyword>
<evidence type="ECO:0000256" key="3">
    <source>
        <dbReference type="ARBA" id="ARBA00022884"/>
    </source>
</evidence>
<evidence type="ECO:0000256" key="7">
    <source>
        <dbReference type="RuleBase" id="RU003699"/>
    </source>
</evidence>
<evidence type="ECO:0000256" key="5">
    <source>
        <dbReference type="ARBA" id="ARBA00023274"/>
    </source>
</evidence>
<dbReference type="PROSITE" id="PS00632">
    <property type="entry name" value="RIBOSOMAL_S4"/>
    <property type="match status" value="1"/>
</dbReference>
<dbReference type="InterPro" id="IPR001912">
    <property type="entry name" value="Ribosomal_uS4_N"/>
</dbReference>
<geneLocation type="chloroplast" evidence="10"/>
<proteinExistence type="inferred from homology"/>
<dbReference type="GO" id="GO:0009507">
    <property type="term" value="C:chloroplast"/>
    <property type="evidence" value="ECO:0007669"/>
    <property type="project" value="UniProtKB-SubCell"/>
</dbReference>
<dbReference type="PANTHER" id="PTHR11831:SF4">
    <property type="entry name" value="SMALL RIBOSOMAL SUBUNIT PROTEIN US4M"/>
    <property type="match status" value="1"/>
</dbReference>
<dbReference type="GO" id="GO:0006412">
    <property type="term" value="P:translation"/>
    <property type="evidence" value="ECO:0007669"/>
    <property type="project" value="UniProtKB-UniRule"/>
</dbReference>
<dbReference type="CDD" id="cd00165">
    <property type="entry name" value="S4"/>
    <property type="match status" value="1"/>
</dbReference>
<comment type="subcellular location">
    <subcellularLocation>
        <location evidence="6">Plastid</location>
        <location evidence="6">Chloroplast</location>
    </subcellularLocation>
</comment>
<dbReference type="Gene3D" id="1.10.1050.10">
    <property type="entry name" value="Ribosomal Protein S4 Delta 41, Chain A, domain 1"/>
    <property type="match status" value="1"/>
</dbReference>
<dbReference type="SMART" id="SM01390">
    <property type="entry name" value="Ribosomal_S4"/>
    <property type="match status" value="1"/>
</dbReference>
<dbReference type="InterPro" id="IPR022801">
    <property type="entry name" value="Ribosomal_uS4"/>
</dbReference>
<evidence type="ECO:0000259" key="9">
    <source>
        <dbReference type="SMART" id="SM01390"/>
    </source>
</evidence>
<comment type="subunit">
    <text evidence="6">Part of the 30S ribosomal subunit. Contacts protein S5. The interaction surface between S4 and S5 is involved in control of translational fidelity.</text>
</comment>
<dbReference type="Pfam" id="PF00163">
    <property type="entry name" value="Ribosomal_S4"/>
    <property type="match status" value="1"/>
</dbReference>
<dbReference type="GeneID" id="65316645"/>
<dbReference type="GO" id="GO:0042274">
    <property type="term" value="P:ribosomal small subunit biogenesis"/>
    <property type="evidence" value="ECO:0007669"/>
    <property type="project" value="TreeGrafter"/>
</dbReference>
<protein>
    <recommendedName>
        <fullName evidence="6">Small ribosomal subunit protein uS4c</fullName>
    </recommendedName>
</protein>
<feature type="domain" description="Small ribosomal subunit protein uS4 N-terminal" evidence="9">
    <location>
        <begin position="3"/>
        <end position="88"/>
    </location>
</feature>
<keyword evidence="2 6" id="KW-0699">rRNA-binding</keyword>
<dbReference type="AlphaFoldDB" id="A0A7T1C534"/>
<reference evidence="10" key="1">
    <citation type="journal article" date="2021" name="Front. Plant Sci.">
        <title>Highly Reduced Plastid Genomes of the Non-photosynthetic Dictyochophyceans Pteridomonas spp. (Ochrophyta, SAR) Are Retained for tRNA-Glu-Based Organellar Heme Biosynthesis.</title>
        <authorList>
            <person name="Kayama M."/>
            <person name="Maciszewski K."/>
            <person name="Yabuki A."/>
            <person name="Miyashita H."/>
            <person name="Karnkowska A."/>
            <person name="Kamikawa R."/>
        </authorList>
    </citation>
    <scope>NUCLEOTIDE SEQUENCE</scope>
    <source>
        <strain evidence="10">NY0221</strain>
    </source>
</reference>
<dbReference type="GO" id="GO:0019843">
    <property type="term" value="F:rRNA binding"/>
    <property type="evidence" value="ECO:0007669"/>
    <property type="project" value="UniProtKB-UniRule"/>
</dbReference>
<evidence type="ECO:0000256" key="1">
    <source>
        <dbReference type="ARBA" id="ARBA00007465"/>
    </source>
</evidence>
<sequence>MVRYYGPKYKIVKSLGFLPALGPTKRIVKHKTKKLTQLKRISEYKKRLLEKQKIRFNYGLSEVQLSKIVNNLYNVRTFKSQNLLTKLEMRLDNIIFSFGFTRTIAHARQLINHGKVYLNFKRLTIASYFCKISDIIFLNLTDSQKKQIQKIIFKKLFFLPLNLRYLAKPFSGQIIKVIQPSKLNLVINERLVIEFYSRS</sequence>
<gene>
    <name evidence="6 10" type="primary">rps4</name>
</gene>
<dbReference type="NCBIfam" id="NF003717">
    <property type="entry name" value="PRK05327.1"/>
    <property type="match status" value="1"/>
</dbReference>
<keyword evidence="10" id="KW-0150">Chloroplast</keyword>
<dbReference type="InterPro" id="IPR018079">
    <property type="entry name" value="Ribosomal_uS4_CS"/>
</dbReference>
<dbReference type="InterPro" id="IPR036986">
    <property type="entry name" value="S4_RNA-bd_sf"/>
</dbReference>
<dbReference type="HAMAP" id="MF_01306_B">
    <property type="entry name" value="Ribosomal_uS4_B"/>
    <property type="match status" value="1"/>
</dbReference>
<accession>A0A7T1C534</accession>
<dbReference type="Gene3D" id="3.10.290.10">
    <property type="entry name" value="RNA-binding S4 domain"/>
    <property type="match status" value="1"/>
</dbReference>
<keyword evidence="10" id="KW-0934">Plastid</keyword>
<feature type="domain" description="RNA-binding S4" evidence="8">
    <location>
        <begin position="89"/>
        <end position="157"/>
    </location>
</feature>
<dbReference type="GO" id="GO:0015935">
    <property type="term" value="C:small ribosomal subunit"/>
    <property type="evidence" value="ECO:0007669"/>
    <property type="project" value="InterPro"/>
</dbReference>
<dbReference type="InterPro" id="IPR005709">
    <property type="entry name" value="Ribosomal_uS4_bac-type"/>
</dbReference>
<evidence type="ECO:0000256" key="6">
    <source>
        <dbReference type="HAMAP-Rule" id="MF_01306"/>
    </source>
</evidence>
<comment type="similarity">
    <text evidence="1 6 7">Belongs to the universal ribosomal protein uS4 family.</text>
</comment>